<comment type="caution">
    <text evidence="3">The sequence shown here is derived from an EMBL/GenBank/DDBJ whole genome shotgun (WGS) entry which is preliminary data.</text>
</comment>
<feature type="compositionally biased region" description="Low complexity" evidence="1">
    <location>
        <begin position="186"/>
        <end position="199"/>
    </location>
</feature>
<dbReference type="InterPro" id="IPR018929">
    <property type="entry name" value="DUF2510"/>
</dbReference>
<reference evidence="3 4" key="1">
    <citation type="journal article" date="2019" name="Int. J. Syst. Evol. Microbiol.">
        <title>The Global Catalogue of Microorganisms (GCM) 10K type strain sequencing project: providing services to taxonomists for standard genome sequencing and annotation.</title>
        <authorList>
            <consortium name="The Broad Institute Genomics Platform"/>
            <consortium name="The Broad Institute Genome Sequencing Center for Infectious Disease"/>
            <person name="Wu L."/>
            <person name="Ma J."/>
        </authorList>
    </citation>
    <scope>NUCLEOTIDE SEQUENCE [LARGE SCALE GENOMIC DNA]</scope>
    <source>
        <strain evidence="3 4">JCM 12398</strain>
    </source>
</reference>
<keyword evidence="4" id="KW-1185">Reference proteome</keyword>
<feature type="compositionally biased region" description="Low complexity" evidence="1">
    <location>
        <begin position="267"/>
        <end position="289"/>
    </location>
</feature>
<dbReference type="Pfam" id="PF10708">
    <property type="entry name" value="DUF2510"/>
    <property type="match status" value="1"/>
</dbReference>
<evidence type="ECO:0000256" key="1">
    <source>
        <dbReference type="SAM" id="MobiDB-lite"/>
    </source>
</evidence>
<sequence>MSVPSFLIVHCASQDGRLDAYRQPPTLDIGGLRVPLDWGDITLHVPAGDLPVTVFVTRTSGLVEGATITVRAPAATGTRLTFVPPLQAGGTSHLRIDGQWPADSSMHYYAARDARTLTAPAVSSVPTPNLSEGRQRAQANLRVVSPAAQQPVGPTPGSTASVPSGPSSFGHEQGARVDPVRPSADAPSPRSYSPSQASPAQPPRPQGQPQQGQPPQQPPSFGQRQAPPVELDVYGRPLVPGDRQPPPIPTPAEFDRLEREAQQAQVRAYEAWAEQQRAQAAAQGAAQERPGASPHDGAPERVGLPAAGAGQAQPGWYPDPYRRSDARWFDGRQWTSSVMRAGARAQDLPG</sequence>
<feature type="compositionally biased region" description="Low complexity" evidence="1">
    <location>
        <begin position="207"/>
        <end position="225"/>
    </location>
</feature>
<accession>A0ABN1YXD0</accession>
<evidence type="ECO:0000259" key="2">
    <source>
        <dbReference type="Pfam" id="PF10708"/>
    </source>
</evidence>
<organism evidence="3 4">
    <name type="scientific">Agrococcus citreus</name>
    <dbReference type="NCBI Taxonomy" id="84643"/>
    <lineage>
        <taxon>Bacteria</taxon>
        <taxon>Bacillati</taxon>
        <taxon>Actinomycetota</taxon>
        <taxon>Actinomycetes</taxon>
        <taxon>Micrococcales</taxon>
        <taxon>Microbacteriaceae</taxon>
        <taxon>Agrococcus</taxon>
    </lineage>
</organism>
<evidence type="ECO:0000313" key="3">
    <source>
        <dbReference type="EMBL" id="GAA1424732.1"/>
    </source>
</evidence>
<dbReference type="Proteomes" id="UP001501266">
    <property type="component" value="Unassembled WGS sequence"/>
</dbReference>
<feature type="compositionally biased region" description="Low complexity" evidence="1">
    <location>
        <begin position="303"/>
        <end position="315"/>
    </location>
</feature>
<gene>
    <name evidence="3" type="ORF">GCM10009640_21580</name>
</gene>
<name>A0ABN1YXD0_9MICO</name>
<feature type="domain" description="DUF2510" evidence="2">
    <location>
        <begin position="314"/>
        <end position="345"/>
    </location>
</feature>
<protein>
    <recommendedName>
        <fullName evidence="2">DUF2510 domain-containing protein</fullName>
    </recommendedName>
</protein>
<feature type="region of interest" description="Disordered" evidence="1">
    <location>
        <begin position="146"/>
        <end position="324"/>
    </location>
</feature>
<feature type="compositionally biased region" description="Polar residues" evidence="1">
    <location>
        <begin position="156"/>
        <end position="167"/>
    </location>
</feature>
<proteinExistence type="predicted"/>
<dbReference type="EMBL" id="BAAAKK010000005">
    <property type="protein sequence ID" value="GAA1424732.1"/>
    <property type="molecule type" value="Genomic_DNA"/>
</dbReference>
<evidence type="ECO:0000313" key="4">
    <source>
        <dbReference type="Proteomes" id="UP001501266"/>
    </source>
</evidence>